<feature type="domain" description="DUF4340" evidence="3">
    <location>
        <begin position="246"/>
        <end position="386"/>
    </location>
</feature>
<reference evidence="4 5" key="1">
    <citation type="submission" date="2017-06" db="EMBL/GenBank/DDBJ databases">
        <title>Sequencing and comparative analysis of myxobacterial genomes.</title>
        <authorList>
            <person name="Rupp O."/>
            <person name="Goesmann A."/>
            <person name="Sogaard-Andersen L."/>
        </authorList>
    </citation>
    <scope>NUCLEOTIDE SEQUENCE [LARGE SCALE GENOMIC DNA]</scope>
    <source>
        <strain evidence="4 5">DSM 52655</strain>
    </source>
</reference>
<evidence type="ECO:0000313" key="4">
    <source>
        <dbReference type="EMBL" id="ATB41180.1"/>
    </source>
</evidence>
<accession>A0A250JC69</accession>
<evidence type="ECO:0000256" key="1">
    <source>
        <dbReference type="SAM" id="MobiDB-lite"/>
    </source>
</evidence>
<dbReference type="Pfam" id="PF14238">
    <property type="entry name" value="DUF4340"/>
    <property type="match status" value="3"/>
</dbReference>
<feature type="domain" description="DUF4340" evidence="3">
    <location>
        <begin position="389"/>
        <end position="495"/>
    </location>
</feature>
<proteinExistence type="predicted"/>
<dbReference type="Proteomes" id="UP000217257">
    <property type="component" value="Chromosome"/>
</dbReference>
<organism evidence="4 5">
    <name type="scientific">Cystobacter fuscus</name>
    <dbReference type="NCBI Taxonomy" id="43"/>
    <lineage>
        <taxon>Bacteria</taxon>
        <taxon>Pseudomonadati</taxon>
        <taxon>Myxococcota</taxon>
        <taxon>Myxococcia</taxon>
        <taxon>Myxococcales</taxon>
        <taxon>Cystobacterineae</taxon>
        <taxon>Archangiaceae</taxon>
        <taxon>Cystobacter</taxon>
    </lineage>
</organism>
<dbReference type="EMBL" id="CP022098">
    <property type="protein sequence ID" value="ATB41180.1"/>
    <property type="molecule type" value="Genomic_DNA"/>
</dbReference>
<keyword evidence="2" id="KW-0812">Transmembrane</keyword>
<dbReference type="RefSeq" id="WP_095988943.1">
    <property type="nucleotide sequence ID" value="NZ_CP022098.1"/>
</dbReference>
<gene>
    <name evidence="4" type="ORF">CYFUS_006644</name>
</gene>
<name>A0A250JC69_9BACT</name>
<keyword evidence="2" id="KW-0472">Membrane</keyword>
<feature type="region of interest" description="Disordered" evidence="1">
    <location>
        <begin position="36"/>
        <end position="63"/>
    </location>
</feature>
<keyword evidence="4" id="KW-0449">Lipoprotein</keyword>
<evidence type="ECO:0000259" key="3">
    <source>
        <dbReference type="Pfam" id="PF14238"/>
    </source>
</evidence>
<protein>
    <submittedName>
        <fullName evidence="4">Lipoprotein</fullName>
    </submittedName>
</protein>
<dbReference type="AlphaFoldDB" id="A0A250JC69"/>
<dbReference type="KEGG" id="cfus:CYFUS_006644"/>
<evidence type="ECO:0000313" key="5">
    <source>
        <dbReference type="Proteomes" id="UP000217257"/>
    </source>
</evidence>
<dbReference type="InterPro" id="IPR025641">
    <property type="entry name" value="DUF4340"/>
</dbReference>
<sequence length="501" mass="54780">MNTRQKNLVTLLATAVVVGGLGLYAYLGVMKPQAEQPAAPETPGALFPTTSPETPGSEGDTPAAPVFTWISIERSQGEHAQSKTVLELRDGTWRITSPVSALAERKQVLALVDELSDARFTGTVTDKPTDEELERFGLKPPQATVSARAYVPDAQGGGEQDASRQHSVTFHLGIENVFDGSIYVRREGDPHVYLANGALRVILLNETSGWRSRDVFTVEESSLLRIELKGRKDTVVLERATTAKPWQMTRPMVMRADPKRVERIFSDLKLYKALGFPEPEWMPQVTRALEKPAVVATLVPKIGEPIRFQLVTLNVGGFERAFVRTEGMAEPMLAQVDANTLRVLDPPPLDFKSKKVLEMQAGAVEKLVIHPGGRGDPITLERTQEDGRWEVRTPVVGRARQFKMASLLNSLEKLEAEAVVATGAKLAARHGITDSSRGVTLMDGTGQVIARLQIGNPVPDNDRRTYGRGSSEDIYELSTAALEALPLSLEELLDRGQGNAP</sequence>
<evidence type="ECO:0000256" key="2">
    <source>
        <dbReference type="SAM" id="Phobius"/>
    </source>
</evidence>
<keyword evidence="2" id="KW-1133">Transmembrane helix</keyword>
<feature type="transmembrane region" description="Helical" evidence="2">
    <location>
        <begin position="7"/>
        <end position="27"/>
    </location>
</feature>
<feature type="domain" description="DUF4340" evidence="3">
    <location>
        <begin position="93"/>
        <end position="242"/>
    </location>
</feature>